<accession>A0A699SK56</accession>
<protein>
    <recommendedName>
        <fullName evidence="2">Pyruvate, phosphate dikinase regulatory protein, chloroplastic</fullName>
    </recommendedName>
</protein>
<name>A0A699SK56_TANCI</name>
<proteinExistence type="predicted"/>
<gene>
    <name evidence="1" type="ORF">Tci_870094</name>
</gene>
<comment type="caution">
    <text evidence="1">The sequence shown here is derived from an EMBL/GenBank/DDBJ whole genome shotgun (WGS) entry which is preliminary data.</text>
</comment>
<dbReference type="AlphaFoldDB" id="A0A699SK56"/>
<organism evidence="1">
    <name type="scientific">Tanacetum cinerariifolium</name>
    <name type="common">Dalmatian daisy</name>
    <name type="synonym">Chrysanthemum cinerariifolium</name>
    <dbReference type="NCBI Taxonomy" id="118510"/>
    <lineage>
        <taxon>Eukaryota</taxon>
        <taxon>Viridiplantae</taxon>
        <taxon>Streptophyta</taxon>
        <taxon>Embryophyta</taxon>
        <taxon>Tracheophyta</taxon>
        <taxon>Spermatophyta</taxon>
        <taxon>Magnoliopsida</taxon>
        <taxon>eudicotyledons</taxon>
        <taxon>Gunneridae</taxon>
        <taxon>Pentapetalae</taxon>
        <taxon>asterids</taxon>
        <taxon>campanulids</taxon>
        <taxon>Asterales</taxon>
        <taxon>Asteraceae</taxon>
        <taxon>Asteroideae</taxon>
        <taxon>Anthemideae</taxon>
        <taxon>Anthemidinae</taxon>
        <taxon>Tanacetum</taxon>
    </lineage>
</organism>
<evidence type="ECO:0000313" key="1">
    <source>
        <dbReference type="EMBL" id="GFC98124.1"/>
    </source>
</evidence>
<sequence>RRTQALSVEIVNIVVHDCMNVDCLNVDACVYCVTTESELKIDFIKKECYETLLQQYHILETRCISLEVNNQLNTEIFQRDTVSSPKSAPTFAELFEINDLKAQVQEKDTVIVKLKEKLKSFSGDVKESKVAREVEEIETLNLELDHKSVEVSDLNASLQEKVLVITALKEQLNKLKGKAVLTDVVFTTG</sequence>
<dbReference type="EMBL" id="BKCJ011170170">
    <property type="protein sequence ID" value="GFC98124.1"/>
    <property type="molecule type" value="Genomic_DNA"/>
</dbReference>
<reference evidence="1" key="1">
    <citation type="journal article" date="2019" name="Sci. Rep.">
        <title>Draft genome of Tanacetum cinerariifolium, the natural source of mosquito coil.</title>
        <authorList>
            <person name="Yamashiro T."/>
            <person name="Shiraishi A."/>
            <person name="Satake H."/>
            <person name="Nakayama K."/>
        </authorList>
    </citation>
    <scope>NUCLEOTIDE SEQUENCE</scope>
</reference>
<evidence type="ECO:0008006" key="2">
    <source>
        <dbReference type="Google" id="ProtNLM"/>
    </source>
</evidence>
<feature type="non-terminal residue" evidence="1">
    <location>
        <position position="1"/>
    </location>
</feature>